<feature type="domain" description="ABM" evidence="1">
    <location>
        <begin position="20"/>
        <end position="85"/>
    </location>
</feature>
<dbReference type="EMBL" id="JAFCNB010000002">
    <property type="protein sequence ID" value="MBP2702959.1"/>
    <property type="molecule type" value="Genomic_DNA"/>
</dbReference>
<dbReference type="RefSeq" id="WP_210154280.1">
    <property type="nucleotide sequence ID" value="NZ_JAFCNB010000002.1"/>
</dbReference>
<keyword evidence="2" id="KW-0503">Monooxygenase</keyword>
<dbReference type="InterPro" id="IPR007138">
    <property type="entry name" value="ABM_dom"/>
</dbReference>
<protein>
    <submittedName>
        <fullName evidence="2">Antibiotic biosynthesis monooxygenase</fullName>
    </submittedName>
</protein>
<dbReference type="InterPro" id="IPR011008">
    <property type="entry name" value="Dimeric_a/b-barrel"/>
</dbReference>
<dbReference type="AlphaFoldDB" id="A0A941ANR2"/>
<sequence>MPYTEFGGAVTFVNRFLLHGSAEEFERVFAATSEFMGRRPGFLWHLLLRPMDTGMDTATGRHYVNIAAWRDEASFRAAVGHPEFAPHAGALRALSTSEPALYETRQSRAAAAVRP</sequence>
<dbReference type="Gene3D" id="3.30.70.100">
    <property type="match status" value="1"/>
</dbReference>
<evidence type="ECO:0000259" key="1">
    <source>
        <dbReference type="Pfam" id="PF03992"/>
    </source>
</evidence>
<dbReference type="GO" id="GO:0004497">
    <property type="term" value="F:monooxygenase activity"/>
    <property type="evidence" value="ECO:0007669"/>
    <property type="project" value="UniProtKB-KW"/>
</dbReference>
<dbReference type="Proteomes" id="UP000674234">
    <property type="component" value="Unassembled WGS sequence"/>
</dbReference>
<proteinExistence type="predicted"/>
<gene>
    <name evidence="2" type="ORF">JOL79_03975</name>
</gene>
<reference evidence="2" key="1">
    <citation type="submission" date="2021-02" db="EMBL/GenBank/DDBJ databases">
        <title>Draft genome sequence of Microbispora sp. RL4-1S isolated from rice leaves in Thailand.</title>
        <authorList>
            <person name="Muangham S."/>
            <person name="Duangmal K."/>
        </authorList>
    </citation>
    <scope>NUCLEOTIDE SEQUENCE</scope>
    <source>
        <strain evidence="2">RL4-1S</strain>
    </source>
</reference>
<keyword evidence="2" id="KW-0560">Oxidoreductase</keyword>
<evidence type="ECO:0000313" key="2">
    <source>
        <dbReference type="EMBL" id="MBP2702959.1"/>
    </source>
</evidence>
<dbReference type="Pfam" id="PF03992">
    <property type="entry name" value="ABM"/>
    <property type="match status" value="1"/>
</dbReference>
<keyword evidence="3" id="KW-1185">Reference proteome</keyword>
<dbReference type="SUPFAM" id="SSF54909">
    <property type="entry name" value="Dimeric alpha+beta barrel"/>
    <property type="match status" value="1"/>
</dbReference>
<name>A0A941ANR2_9ACTN</name>
<accession>A0A941ANR2</accession>
<organism evidence="2 3">
    <name type="scientific">Microbispora oryzae</name>
    <dbReference type="NCBI Taxonomy" id="2806554"/>
    <lineage>
        <taxon>Bacteria</taxon>
        <taxon>Bacillati</taxon>
        <taxon>Actinomycetota</taxon>
        <taxon>Actinomycetes</taxon>
        <taxon>Streptosporangiales</taxon>
        <taxon>Streptosporangiaceae</taxon>
        <taxon>Microbispora</taxon>
    </lineage>
</organism>
<evidence type="ECO:0000313" key="3">
    <source>
        <dbReference type="Proteomes" id="UP000674234"/>
    </source>
</evidence>
<comment type="caution">
    <text evidence="2">The sequence shown here is derived from an EMBL/GenBank/DDBJ whole genome shotgun (WGS) entry which is preliminary data.</text>
</comment>